<evidence type="ECO:0000259" key="3">
    <source>
        <dbReference type="PROSITE" id="PS50004"/>
    </source>
</evidence>
<evidence type="ECO:0000256" key="1">
    <source>
        <dbReference type="ARBA" id="ARBA00022723"/>
    </source>
</evidence>
<dbReference type="SMART" id="SM00239">
    <property type="entry name" value="C2"/>
    <property type="match status" value="1"/>
</dbReference>
<reference evidence="4" key="1">
    <citation type="submission" date="2022-08" db="EMBL/GenBank/DDBJ databases">
        <authorList>
            <person name="Gutierrez-Valencia J."/>
        </authorList>
    </citation>
    <scope>NUCLEOTIDE SEQUENCE</scope>
</reference>
<dbReference type="PANTHER" id="PTHR46502">
    <property type="entry name" value="C2 DOMAIN-CONTAINING"/>
    <property type="match status" value="1"/>
</dbReference>
<evidence type="ECO:0000313" key="5">
    <source>
        <dbReference type="Proteomes" id="UP001154282"/>
    </source>
</evidence>
<comment type="caution">
    <text evidence="4">The sequence shown here is derived from an EMBL/GenBank/DDBJ whole genome shotgun (WGS) entry which is preliminary data.</text>
</comment>
<evidence type="ECO:0000313" key="4">
    <source>
        <dbReference type="EMBL" id="CAI0443221.1"/>
    </source>
</evidence>
<dbReference type="Proteomes" id="UP001154282">
    <property type="component" value="Unassembled WGS sequence"/>
</dbReference>
<accession>A0AAV0MAI2</accession>
<dbReference type="AlphaFoldDB" id="A0AAV0MAI2"/>
<sequence length="163" mass="17571">MAVGILEVHVVSAKGLKSTDFLGGIDPYVVVQYRNQERQTSVARGAGGSPEWNEKLTFRVEYPINGQGGGGGEHKLLLKIMDHDTFSADDFLGLATIHQVKDLLEIGVEKGSSELHPCKHSVVTAANSYCGEIKVGLTITIKQEGGDGGQGQQFGGWRQSRDF</sequence>
<keyword evidence="2" id="KW-0106">Calcium</keyword>
<dbReference type="EMBL" id="CAMGYJ010000007">
    <property type="protein sequence ID" value="CAI0443221.1"/>
    <property type="molecule type" value="Genomic_DNA"/>
</dbReference>
<dbReference type="SUPFAM" id="SSF49562">
    <property type="entry name" value="C2 domain (Calcium/lipid-binding domain, CaLB)"/>
    <property type="match status" value="1"/>
</dbReference>
<dbReference type="GO" id="GO:0046872">
    <property type="term" value="F:metal ion binding"/>
    <property type="evidence" value="ECO:0007669"/>
    <property type="project" value="UniProtKB-KW"/>
</dbReference>
<dbReference type="InterPro" id="IPR000008">
    <property type="entry name" value="C2_dom"/>
</dbReference>
<proteinExistence type="predicted"/>
<dbReference type="Pfam" id="PF00168">
    <property type="entry name" value="C2"/>
    <property type="match status" value="1"/>
</dbReference>
<dbReference type="Gene3D" id="2.60.40.150">
    <property type="entry name" value="C2 domain"/>
    <property type="match status" value="1"/>
</dbReference>
<feature type="domain" description="C2" evidence="3">
    <location>
        <begin position="1"/>
        <end position="116"/>
    </location>
</feature>
<dbReference type="PROSITE" id="PS50004">
    <property type="entry name" value="C2"/>
    <property type="match status" value="1"/>
</dbReference>
<name>A0AAV0MAI2_9ROSI</name>
<evidence type="ECO:0000256" key="2">
    <source>
        <dbReference type="ARBA" id="ARBA00022837"/>
    </source>
</evidence>
<keyword evidence="1" id="KW-0479">Metal-binding</keyword>
<gene>
    <name evidence="4" type="ORF">LITE_LOCUS27582</name>
</gene>
<dbReference type="PANTHER" id="PTHR46502:SF15">
    <property type="entry name" value="16 KDA PHLOEM PROTEIN 1"/>
    <property type="match status" value="1"/>
</dbReference>
<organism evidence="4 5">
    <name type="scientific">Linum tenue</name>
    <dbReference type="NCBI Taxonomy" id="586396"/>
    <lineage>
        <taxon>Eukaryota</taxon>
        <taxon>Viridiplantae</taxon>
        <taxon>Streptophyta</taxon>
        <taxon>Embryophyta</taxon>
        <taxon>Tracheophyta</taxon>
        <taxon>Spermatophyta</taxon>
        <taxon>Magnoliopsida</taxon>
        <taxon>eudicotyledons</taxon>
        <taxon>Gunneridae</taxon>
        <taxon>Pentapetalae</taxon>
        <taxon>rosids</taxon>
        <taxon>fabids</taxon>
        <taxon>Malpighiales</taxon>
        <taxon>Linaceae</taxon>
        <taxon>Linum</taxon>
    </lineage>
</organism>
<protein>
    <recommendedName>
        <fullName evidence="3">C2 domain-containing protein</fullName>
    </recommendedName>
</protein>
<dbReference type="InterPro" id="IPR035892">
    <property type="entry name" value="C2_domain_sf"/>
</dbReference>
<keyword evidence="5" id="KW-1185">Reference proteome</keyword>